<organism evidence="2 3">
    <name type="scientific">Phytoactinopolyspora alkaliphila</name>
    <dbReference type="NCBI Taxonomy" id="1783498"/>
    <lineage>
        <taxon>Bacteria</taxon>
        <taxon>Bacillati</taxon>
        <taxon>Actinomycetota</taxon>
        <taxon>Actinomycetes</taxon>
        <taxon>Jiangellales</taxon>
        <taxon>Jiangellaceae</taxon>
        <taxon>Phytoactinopolyspora</taxon>
    </lineage>
</organism>
<proteinExistence type="predicted"/>
<evidence type="ECO:0000313" key="3">
    <source>
        <dbReference type="Proteomes" id="UP000469185"/>
    </source>
</evidence>
<protein>
    <submittedName>
        <fullName evidence="2">Uncharacterized protein</fullName>
    </submittedName>
</protein>
<accession>A0A6N9YNX4</accession>
<evidence type="ECO:0000313" key="2">
    <source>
        <dbReference type="EMBL" id="NED96684.1"/>
    </source>
</evidence>
<sequence>MPVAIAVRTESRRRVADGCRLSVRVLTALFVTFAGSALLALVAPTAAAQEAFPRTIDDIVEHLRADPVLIQPAMGMGDTRAAHDLLVDLAADVDGPVYVVLADTPEDLAATDGVSEQAAALLRSELGDGLYFVDFIDGPRYVGAWGPTANVDQRVTAEALQYVVANGPGEYPRASTLLEAVLTVRAAAEPGEPLPVEVVDEYAEQPWAFIPTEHYERADALAGRWVATLGTGIAILVAGSIMTGVVHAVTSRTTRRQGGSGGRDGSRTHAGRGTGRGGAGKTTSRRPEADADIPADIADVARNRWERARRRFENLNARELALPPASAAEEALDAAERVLETRDELDAVGAYVLSLQAERELRRIGKANVPRFRPCFINPMHPEARETVRIAGSTIDAPVCPQCRREQGSFMVVRTRWRRRPYVETNTVWARTGYGALVDNLARHVLENRR</sequence>
<dbReference type="AlphaFoldDB" id="A0A6N9YNX4"/>
<dbReference type="Proteomes" id="UP000469185">
    <property type="component" value="Unassembled WGS sequence"/>
</dbReference>
<reference evidence="2 3" key="1">
    <citation type="submission" date="2020-02" db="EMBL/GenBank/DDBJ databases">
        <authorList>
            <person name="Li X.-J."/>
            <person name="Feng X.-M."/>
        </authorList>
    </citation>
    <scope>NUCLEOTIDE SEQUENCE [LARGE SCALE GENOMIC DNA]</scope>
    <source>
        <strain evidence="2 3">CGMCC 4.7225</strain>
    </source>
</reference>
<dbReference type="RefSeq" id="WP_163819476.1">
    <property type="nucleotide sequence ID" value="NZ_JAAGOB010000008.1"/>
</dbReference>
<name>A0A6N9YNX4_9ACTN</name>
<dbReference type="EMBL" id="JAAGOB010000008">
    <property type="protein sequence ID" value="NED96684.1"/>
    <property type="molecule type" value="Genomic_DNA"/>
</dbReference>
<comment type="caution">
    <text evidence="2">The sequence shown here is derived from an EMBL/GenBank/DDBJ whole genome shotgun (WGS) entry which is preliminary data.</text>
</comment>
<evidence type="ECO:0000256" key="1">
    <source>
        <dbReference type="SAM" id="MobiDB-lite"/>
    </source>
</evidence>
<feature type="region of interest" description="Disordered" evidence="1">
    <location>
        <begin position="251"/>
        <end position="295"/>
    </location>
</feature>
<keyword evidence="3" id="KW-1185">Reference proteome</keyword>
<gene>
    <name evidence="2" type="ORF">G1H11_15345</name>
</gene>